<dbReference type="Proteomes" id="UP001159428">
    <property type="component" value="Unassembled WGS sequence"/>
</dbReference>
<dbReference type="Pfam" id="PF26215">
    <property type="entry name" value="HTH_animal"/>
    <property type="match status" value="1"/>
</dbReference>
<dbReference type="InterPro" id="IPR035901">
    <property type="entry name" value="GIY-YIG_endonuc_sf"/>
</dbReference>
<dbReference type="EMBL" id="CALNXJ010000014">
    <property type="protein sequence ID" value="CAH3114542.1"/>
    <property type="molecule type" value="Genomic_DNA"/>
</dbReference>
<gene>
    <name evidence="2" type="ORF">PMEA_00005509</name>
</gene>
<proteinExistence type="predicted"/>
<feature type="domain" description="Helix-turn-helix" evidence="1">
    <location>
        <begin position="1"/>
        <end position="41"/>
    </location>
</feature>
<name>A0AAU9WIP1_9CNID</name>
<keyword evidence="3" id="KW-1185">Reference proteome</keyword>
<evidence type="ECO:0000313" key="3">
    <source>
        <dbReference type="Proteomes" id="UP001159428"/>
    </source>
</evidence>
<protein>
    <recommendedName>
        <fullName evidence="1">Helix-turn-helix domain-containing protein</fullName>
    </recommendedName>
</protein>
<organism evidence="2 3">
    <name type="scientific">Pocillopora meandrina</name>
    <dbReference type="NCBI Taxonomy" id="46732"/>
    <lineage>
        <taxon>Eukaryota</taxon>
        <taxon>Metazoa</taxon>
        <taxon>Cnidaria</taxon>
        <taxon>Anthozoa</taxon>
        <taxon>Hexacorallia</taxon>
        <taxon>Scleractinia</taxon>
        <taxon>Astrocoeniina</taxon>
        <taxon>Pocilloporidae</taxon>
        <taxon>Pocillopora</taxon>
    </lineage>
</organism>
<comment type="caution">
    <text evidence="2">The sequence shown here is derived from an EMBL/GenBank/DDBJ whole genome shotgun (WGS) entry which is preliminary data.</text>
</comment>
<reference evidence="2 3" key="1">
    <citation type="submission" date="2022-05" db="EMBL/GenBank/DDBJ databases">
        <authorList>
            <consortium name="Genoscope - CEA"/>
            <person name="William W."/>
        </authorList>
    </citation>
    <scope>NUCLEOTIDE SEQUENCE [LARGE SCALE GENOMIC DNA]</scope>
</reference>
<sequence length="213" mass="24295">MILRAYSLSSTTEAFNAECAKLRSIFSRLDYPISVIDSAIKKFLFLNSSAYKAERNNDDSSTVRISLPFKDQVAANAVHKRLRDLSHKIGPTLQPVFVSKKLGQDLRPKVIKPSIVNKQCVVYNFSCDLCNADYVGYTARHLHQCIAEHRNSAIGRHFLEAHGNNNLLRESQFTVLRKCQSKFDCLVFEMLFIKKLKPNLNIQTDSIRVKLFV</sequence>
<dbReference type="SUPFAM" id="SSF82771">
    <property type="entry name" value="GIY-YIG endonuclease"/>
    <property type="match status" value="1"/>
</dbReference>
<evidence type="ECO:0000259" key="1">
    <source>
        <dbReference type="Pfam" id="PF26215"/>
    </source>
</evidence>
<dbReference type="InterPro" id="IPR058912">
    <property type="entry name" value="HTH_animal"/>
</dbReference>
<evidence type="ECO:0000313" key="2">
    <source>
        <dbReference type="EMBL" id="CAH3114542.1"/>
    </source>
</evidence>
<accession>A0AAU9WIP1</accession>
<dbReference type="AlphaFoldDB" id="A0AAU9WIP1"/>